<comment type="caution">
    <text evidence="10">The sequence shown here is derived from an EMBL/GenBank/DDBJ whole genome shotgun (WGS) entry which is preliminary data.</text>
</comment>
<dbReference type="GO" id="GO:0004181">
    <property type="term" value="F:metallocarboxypeptidase activity"/>
    <property type="evidence" value="ECO:0007669"/>
    <property type="project" value="InterPro"/>
</dbReference>
<dbReference type="OrthoDB" id="3296095at2"/>
<sequence>MGHKKRLSAVACVLALAGTALVAGPTAAAPDTSETAASPDTADTQALERSLAEAPSRGLQTPFEASNGANWTTVEEAQTYLEELDAGSERVALQQVGESVEGRPLNFVTVGSPAPESQEEVADGSMILFNCSIHGDEPSGREGCLQLARDLSTTKDPAWKRLLNKTTVGFIFTNPDGWEADTRENADDVDINRDFLALATPEAQALATVMRDWNPDVLNDLHEFGPREFYDTQALVLWPRNRNVDSTIHDLSERMVNDYTGAQIEANGMTSGIYGLLVKDGEPFQQVAGDHQARILRNYTGLKHITGQLTEAAQGPVTPEEENDPLLANRRAVDVQYSSAVGSLAMISENRTRLARQSAQAAERATQAGADQAGVVYFSGQDNMLPTTSDGAEPHPMCGYQLTEAQLTELGSTLELHEITWEENAEGAFVTMAQPGKTLIPLLLDERAEYGLTEATPLDDC</sequence>
<reference evidence="10 11" key="1">
    <citation type="submission" date="2018-07" db="EMBL/GenBank/DDBJ databases">
        <title>Sequencing the genomes of 1000 actinobacteria strains.</title>
        <authorList>
            <person name="Klenk H.-P."/>
        </authorList>
    </citation>
    <scope>NUCLEOTIDE SEQUENCE [LARGE SCALE GENOMIC DNA]</scope>
    <source>
        <strain evidence="10 11">DSM 14442</strain>
    </source>
</reference>
<feature type="signal peptide" evidence="8">
    <location>
        <begin position="1"/>
        <end position="22"/>
    </location>
</feature>
<evidence type="ECO:0000256" key="8">
    <source>
        <dbReference type="SAM" id="SignalP"/>
    </source>
</evidence>
<evidence type="ECO:0000256" key="3">
    <source>
        <dbReference type="ARBA" id="ARBA00022670"/>
    </source>
</evidence>
<dbReference type="RefSeq" id="WP_115931122.1">
    <property type="nucleotide sequence ID" value="NZ_QREH01000001.1"/>
</dbReference>
<name>A0A3D9L966_9MICC</name>
<comment type="cofactor">
    <cofactor evidence="1">
        <name>Zn(2+)</name>
        <dbReference type="ChEBI" id="CHEBI:29105"/>
    </cofactor>
</comment>
<dbReference type="PANTHER" id="PTHR11705:SF143">
    <property type="entry name" value="SLL0236 PROTEIN"/>
    <property type="match status" value="1"/>
</dbReference>
<keyword evidence="10" id="KW-0121">Carboxypeptidase</keyword>
<evidence type="ECO:0000256" key="2">
    <source>
        <dbReference type="ARBA" id="ARBA00005988"/>
    </source>
</evidence>
<dbReference type="InterPro" id="IPR000834">
    <property type="entry name" value="Peptidase_M14"/>
</dbReference>
<evidence type="ECO:0000256" key="6">
    <source>
        <dbReference type="ARBA" id="ARBA00023049"/>
    </source>
</evidence>
<evidence type="ECO:0000313" key="10">
    <source>
        <dbReference type="EMBL" id="REE02909.1"/>
    </source>
</evidence>
<evidence type="ECO:0000256" key="1">
    <source>
        <dbReference type="ARBA" id="ARBA00001947"/>
    </source>
</evidence>
<dbReference type="GO" id="GO:0006508">
    <property type="term" value="P:proteolysis"/>
    <property type="evidence" value="ECO:0007669"/>
    <property type="project" value="UniProtKB-KW"/>
</dbReference>
<dbReference type="GO" id="GO:0005615">
    <property type="term" value="C:extracellular space"/>
    <property type="evidence" value="ECO:0007669"/>
    <property type="project" value="TreeGrafter"/>
</dbReference>
<dbReference type="AlphaFoldDB" id="A0A3D9L966"/>
<dbReference type="EMBL" id="QREH01000001">
    <property type="protein sequence ID" value="REE02909.1"/>
    <property type="molecule type" value="Genomic_DNA"/>
</dbReference>
<evidence type="ECO:0000256" key="7">
    <source>
        <dbReference type="PROSITE-ProRule" id="PRU01379"/>
    </source>
</evidence>
<dbReference type="Pfam" id="PF00246">
    <property type="entry name" value="Peptidase_M14"/>
    <property type="match status" value="1"/>
</dbReference>
<organism evidence="10 11">
    <name type="scientific">Citricoccus muralis</name>
    <dbReference type="NCBI Taxonomy" id="169134"/>
    <lineage>
        <taxon>Bacteria</taxon>
        <taxon>Bacillati</taxon>
        <taxon>Actinomycetota</taxon>
        <taxon>Actinomycetes</taxon>
        <taxon>Micrococcales</taxon>
        <taxon>Micrococcaceae</taxon>
        <taxon>Citricoccus</taxon>
    </lineage>
</organism>
<dbReference type="PROSITE" id="PS52035">
    <property type="entry name" value="PEPTIDASE_M14"/>
    <property type="match status" value="1"/>
</dbReference>
<accession>A0A3D9L966</accession>
<dbReference type="GO" id="GO:0008270">
    <property type="term" value="F:zinc ion binding"/>
    <property type="evidence" value="ECO:0007669"/>
    <property type="project" value="InterPro"/>
</dbReference>
<protein>
    <submittedName>
        <fullName evidence="10">Zinc carboxypeptidase</fullName>
    </submittedName>
</protein>
<feature type="domain" description="Peptidase M14" evidence="9">
    <location>
        <begin position="70"/>
        <end position="388"/>
    </location>
</feature>
<comment type="similarity">
    <text evidence="2 7">Belongs to the peptidase M14 family.</text>
</comment>
<dbReference type="SUPFAM" id="SSF53187">
    <property type="entry name" value="Zn-dependent exopeptidases"/>
    <property type="match status" value="1"/>
</dbReference>
<dbReference type="Proteomes" id="UP000256727">
    <property type="component" value="Unassembled WGS sequence"/>
</dbReference>
<keyword evidence="3" id="KW-0645">Protease</keyword>
<keyword evidence="4" id="KW-0378">Hydrolase</keyword>
<proteinExistence type="inferred from homology"/>
<evidence type="ECO:0000256" key="4">
    <source>
        <dbReference type="ARBA" id="ARBA00022801"/>
    </source>
</evidence>
<dbReference type="Gene3D" id="3.40.630.10">
    <property type="entry name" value="Zn peptidases"/>
    <property type="match status" value="1"/>
</dbReference>
<evidence type="ECO:0000259" key="9">
    <source>
        <dbReference type="PROSITE" id="PS52035"/>
    </source>
</evidence>
<feature type="chain" id="PRO_5038547251" evidence="8">
    <location>
        <begin position="23"/>
        <end position="461"/>
    </location>
</feature>
<keyword evidence="6" id="KW-0482">Metalloprotease</keyword>
<evidence type="ECO:0000313" key="11">
    <source>
        <dbReference type="Proteomes" id="UP000256727"/>
    </source>
</evidence>
<keyword evidence="11" id="KW-1185">Reference proteome</keyword>
<comment type="caution">
    <text evidence="7">Lacks conserved residue(s) required for the propagation of feature annotation.</text>
</comment>
<gene>
    <name evidence="10" type="ORF">C8E99_0699</name>
</gene>
<evidence type="ECO:0000256" key="5">
    <source>
        <dbReference type="ARBA" id="ARBA00022833"/>
    </source>
</evidence>
<keyword evidence="8" id="KW-0732">Signal</keyword>
<dbReference type="PANTHER" id="PTHR11705">
    <property type="entry name" value="PROTEASE FAMILY M14 CARBOXYPEPTIDASE A,B"/>
    <property type="match status" value="1"/>
</dbReference>
<keyword evidence="5" id="KW-0862">Zinc</keyword>